<sequence length="184" mass="20011">MATEKEKMRSGQLANVSDPELFADLLRAKALISKMNTMYLGSPDLQEVQKELLPNIHPTAKICPPFFCDYGYNIELGEHAFINFNCVILDGAPVKIGHHTLIGPAVQIYTPQHPMNYLERREMVESAHAVTIGNDCWIGGGAIICPGVTIGDRCIIGAGSVVTKNVPDDSLVVGNPAVVKRKLD</sequence>
<dbReference type="SUPFAM" id="SSF51161">
    <property type="entry name" value="Trimeric LpxA-like enzymes"/>
    <property type="match status" value="1"/>
</dbReference>
<dbReference type="CDD" id="cd03357">
    <property type="entry name" value="LbH_MAT_GAT"/>
    <property type="match status" value="1"/>
</dbReference>
<dbReference type="RefSeq" id="WP_073403468.1">
    <property type="nucleotide sequence ID" value="NZ_FQTV01000017.1"/>
</dbReference>
<dbReference type="InterPro" id="IPR011004">
    <property type="entry name" value="Trimer_LpxA-like_sf"/>
</dbReference>
<evidence type="ECO:0000313" key="8">
    <source>
        <dbReference type="Proteomes" id="UP000184509"/>
    </source>
</evidence>
<dbReference type="GO" id="GO:0016407">
    <property type="term" value="F:acetyltransferase activity"/>
    <property type="evidence" value="ECO:0007669"/>
    <property type="project" value="InterPro"/>
</dbReference>
<dbReference type="GO" id="GO:0008374">
    <property type="term" value="F:O-acyltransferase activity"/>
    <property type="evidence" value="ECO:0007669"/>
    <property type="project" value="TreeGrafter"/>
</dbReference>
<comment type="function">
    <text evidence="4">Acetyltransferase implicated in the O-acetylation of Nod factors.</text>
</comment>
<dbReference type="InterPro" id="IPR001451">
    <property type="entry name" value="Hexapep"/>
</dbReference>
<keyword evidence="8" id="KW-1185">Reference proteome</keyword>
<evidence type="ECO:0000256" key="5">
    <source>
        <dbReference type="ARBA" id="ARBA00067695"/>
    </source>
</evidence>
<dbReference type="PANTHER" id="PTHR23416">
    <property type="entry name" value="SIALIC ACID SYNTHASE-RELATED"/>
    <property type="match status" value="1"/>
</dbReference>
<proteinExistence type="inferred from homology"/>
<dbReference type="Gene3D" id="2.160.10.10">
    <property type="entry name" value="Hexapeptide repeat proteins"/>
    <property type="match status" value="1"/>
</dbReference>
<dbReference type="EMBL" id="FQTV01000017">
    <property type="protein sequence ID" value="SHF93153.1"/>
    <property type="molecule type" value="Genomic_DNA"/>
</dbReference>
<dbReference type="SMART" id="SM01266">
    <property type="entry name" value="Mac"/>
    <property type="match status" value="1"/>
</dbReference>
<dbReference type="GO" id="GO:0005829">
    <property type="term" value="C:cytosol"/>
    <property type="evidence" value="ECO:0007669"/>
    <property type="project" value="TreeGrafter"/>
</dbReference>
<comment type="similarity">
    <text evidence="1">Belongs to the transferase hexapeptide repeat family.</text>
</comment>
<dbReference type="Pfam" id="PF12464">
    <property type="entry name" value="Mac"/>
    <property type="match status" value="1"/>
</dbReference>
<organism evidence="7 8">
    <name type="scientific">Bacteroides luti</name>
    <dbReference type="NCBI Taxonomy" id="1297750"/>
    <lineage>
        <taxon>Bacteria</taxon>
        <taxon>Pseudomonadati</taxon>
        <taxon>Bacteroidota</taxon>
        <taxon>Bacteroidia</taxon>
        <taxon>Bacteroidales</taxon>
        <taxon>Bacteroidaceae</taxon>
        <taxon>Bacteroides</taxon>
    </lineage>
</organism>
<dbReference type="Pfam" id="PF00132">
    <property type="entry name" value="Hexapep"/>
    <property type="match status" value="1"/>
</dbReference>
<protein>
    <recommendedName>
        <fullName evidence="5">Nodulation protein L</fullName>
    </recommendedName>
</protein>
<evidence type="ECO:0000256" key="3">
    <source>
        <dbReference type="ARBA" id="ARBA00023315"/>
    </source>
</evidence>
<dbReference type="FunFam" id="2.160.10.10:FF:000025">
    <property type="entry name" value="Hexapeptide-repeat containing-acetyltransferase"/>
    <property type="match status" value="1"/>
</dbReference>
<gene>
    <name evidence="7" type="ORF">SAMN05444405_11751</name>
</gene>
<accession>A0A1M5FNT3</accession>
<evidence type="ECO:0000256" key="1">
    <source>
        <dbReference type="ARBA" id="ARBA00007274"/>
    </source>
</evidence>
<reference evidence="7 8" key="1">
    <citation type="submission" date="2016-11" db="EMBL/GenBank/DDBJ databases">
        <authorList>
            <person name="Jaros S."/>
            <person name="Januszkiewicz K."/>
            <person name="Wedrychowicz H."/>
        </authorList>
    </citation>
    <scope>NUCLEOTIDE SEQUENCE [LARGE SCALE GENOMIC DNA]</scope>
    <source>
        <strain evidence="7 8">DSM 26991</strain>
    </source>
</reference>
<dbReference type="AlphaFoldDB" id="A0A1M5FNT3"/>
<dbReference type="Proteomes" id="UP000184509">
    <property type="component" value="Unassembled WGS sequence"/>
</dbReference>
<dbReference type="STRING" id="1297750.SAMN05444405_11751"/>
<evidence type="ECO:0000256" key="4">
    <source>
        <dbReference type="ARBA" id="ARBA00055587"/>
    </source>
</evidence>
<evidence type="ECO:0000259" key="6">
    <source>
        <dbReference type="SMART" id="SM01266"/>
    </source>
</evidence>
<evidence type="ECO:0000256" key="2">
    <source>
        <dbReference type="ARBA" id="ARBA00022679"/>
    </source>
</evidence>
<dbReference type="PANTHER" id="PTHR23416:SF23">
    <property type="entry name" value="ACETYLTRANSFERASE C18B11.09C-RELATED"/>
    <property type="match status" value="1"/>
</dbReference>
<dbReference type="InterPro" id="IPR051159">
    <property type="entry name" value="Hexapeptide_acetyltransf"/>
</dbReference>
<keyword evidence="3" id="KW-0012">Acyltransferase</keyword>
<dbReference type="InterPro" id="IPR024688">
    <property type="entry name" value="Mac_dom"/>
</dbReference>
<dbReference type="OrthoDB" id="9812571at2"/>
<name>A0A1M5FNT3_9BACE</name>
<keyword evidence="2 7" id="KW-0808">Transferase</keyword>
<evidence type="ECO:0000313" key="7">
    <source>
        <dbReference type="EMBL" id="SHF93153.1"/>
    </source>
</evidence>
<feature type="domain" description="Maltose/galactoside acetyltransferase" evidence="6">
    <location>
        <begin position="5"/>
        <end position="58"/>
    </location>
</feature>